<dbReference type="Gene3D" id="3.40.190.10">
    <property type="entry name" value="Periplasmic binding protein-like II"/>
    <property type="match status" value="2"/>
</dbReference>
<gene>
    <name evidence="1" type="ORF">ACFOUW_38405</name>
</gene>
<name>A0ABV7YQW0_9ACTN</name>
<evidence type="ECO:0000313" key="2">
    <source>
        <dbReference type="Proteomes" id="UP001595699"/>
    </source>
</evidence>
<comment type="caution">
    <text evidence="1">The sequence shown here is derived from an EMBL/GenBank/DDBJ whole genome shotgun (WGS) entry which is preliminary data.</text>
</comment>
<sequence>MTGPPVHDASEVMEAVALGQAVALIPASLASRNVRGDIAYRPVHDASPYETMIAWRVGNQTAWGARFVRTARELTSGQSNRSIAAAV</sequence>
<organism evidence="1 2">
    <name type="scientific">Tenggerimyces flavus</name>
    <dbReference type="NCBI Taxonomy" id="1708749"/>
    <lineage>
        <taxon>Bacteria</taxon>
        <taxon>Bacillati</taxon>
        <taxon>Actinomycetota</taxon>
        <taxon>Actinomycetes</taxon>
        <taxon>Propionibacteriales</taxon>
        <taxon>Nocardioidaceae</taxon>
        <taxon>Tenggerimyces</taxon>
    </lineage>
</organism>
<evidence type="ECO:0008006" key="3">
    <source>
        <dbReference type="Google" id="ProtNLM"/>
    </source>
</evidence>
<protein>
    <recommendedName>
        <fullName evidence="3">LysR substrate-binding domain-containing protein</fullName>
    </recommendedName>
</protein>
<reference evidence="2" key="1">
    <citation type="journal article" date="2019" name="Int. J. Syst. Evol. Microbiol.">
        <title>The Global Catalogue of Microorganisms (GCM) 10K type strain sequencing project: providing services to taxonomists for standard genome sequencing and annotation.</title>
        <authorList>
            <consortium name="The Broad Institute Genomics Platform"/>
            <consortium name="The Broad Institute Genome Sequencing Center for Infectious Disease"/>
            <person name="Wu L."/>
            <person name="Ma J."/>
        </authorList>
    </citation>
    <scope>NUCLEOTIDE SEQUENCE [LARGE SCALE GENOMIC DNA]</scope>
    <source>
        <strain evidence="2">CGMCC 4.7241</strain>
    </source>
</reference>
<dbReference type="RefSeq" id="WP_205121749.1">
    <property type="nucleotide sequence ID" value="NZ_JAFBCM010000001.1"/>
</dbReference>
<accession>A0ABV7YQW0</accession>
<dbReference type="SUPFAM" id="SSF53850">
    <property type="entry name" value="Periplasmic binding protein-like II"/>
    <property type="match status" value="1"/>
</dbReference>
<evidence type="ECO:0000313" key="1">
    <source>
        <dbReference type="EMBL" id="MFC3766752.1"/>
    </source>
</evidence>
<proteinExistence type="predicted"/>
<dbReference type="Proteomes" id="UP001595699">
    <property type="component" value="Unassembled WGS sequence"/>
</dbReference>
<keyword evidence="2" id="KW-1185">Reference proteome</keyword>
<dbReference type="EMBL" id="JBHRZH010000057">
    <property type="protein sequence ID" value="MFC3766752.1"/>
    <property type="molecule type" value="Genomic_DNA"/>
</dbReference>